<evidence type="ECO:0000313" key="1">
    <source>
        <dbReference type="EMBL" id="OXM13297.1"/>
    </source>
</evidence>
<dbReference type="AlphaFoldDB" id="A0A229NTR3"/>
<comment type="caution">
    <text evidence="1">The sequence shown here is derived from an EMBL/GenBank/DDBJ whole genome shotgun (WGS) entry which is preliminary data.</text>
</comment>
<dbReference type="RefSeq" id="WP_089526008.1">
    <property type="nucleotide sequence ID" value="NZ_NMUQ01000003.1"/>
</dbReference>
<dbReference type="EMBL" id="NMUQ01000003">
    <property type="protein sequence ID" value="OXM13297.1"/>
    <property type="molecule type" value="Genomic_DNA"/>
</dbReference>
<reference evidence="1 2" key="1">
    <citation type="submission" date="2017-07" db="EMBL/GenBank/DDBJ databases">
        <title>Paenibacillus herberti R33 genome sequencing and assembly.</title>
        <authorList>
            <person name="Su W."/>
        </authorList>
    </citation>
    <scope>NUCLEOTIDE SEQUENCE [LARGE SCALE GENOMIC DNA]</scope>
    <source>
        <strain evidence="1 2">R33</strain>
    </source>
</reference>
<protein>
    <recommendedName>
        <fullName evidence="3">Non-ribosomal peptide synthetase module</fullName>
    </recommendedName>
</protein>
<sequence>MGTLKDEFADAFSVFIALQKEGRITKDNEEIYGTFKRAEVQEMIRDVIEPNAQVKIFEYEDSGIIYMVPTLENRVLSYTNEELRKEMGLKNNEHLYLAYFCMLVLLSKFFNSMDQTVSTRQYVRIEEILETVGKSMDYFKSLDEDDLTSIAEDLELDLKGIMNSWDSVPEFNETVKNLKKSKYDKHHFGFLNKVLVFLEKEELAVIMEGKEVRITEKLNHVVIKYYFNTGRKERIMRFITNSQMGRG</sequence>
<evidence type="ECO:0000313" key="2">
    <source>
        <dbReference type="Proteomes" id="UP000215145"/>
    </source>
</evidence>
<dbReference type="OrthoDB" id="2380372at2"/>
<evidence type="ECO:0008006" key="3">
    <source>
        <dbReference type="Google" id="ProtNLM"/>
    </source>
</evidence>
<dbReference type="Proteomes" id="UP000215145">
    <property type="component" value="Unassembled WGS sequence"/>
</dbReference>
<organism evidence="1 2">
    <name type="scientific">Paenibacillus herberti</name>
    <dbReference type="NCBI Taxonomy" id="1619309"/>
    <lineage>
        <taxon>Bacteria</taxon>
        <taxon>Bacillati</taxon>
        <taxon>Bacillota</taxon>
        <taxon>Bacilli</taxon>
        <taxon>Bacillales</taxon>
        <taxon>Paenibacillaceae</taxon>
        <taxon>Paenibacillus</taxon>
    </lineage>
</organism>
<accession>A0A229NTR3</accession>
<name>A0A229NTR3_9BACL</name>
<gene>
    <name evidence="1" type="ORF">CGZ75_19695</name>
</gene>
<keyword evidence="2" id="KW-1185">Reference proteome</keyword>
<dbReference type="InterPro" id="IPR045707">
    <property type="entry name" value="DUF6063"/>
</dbReference>
<dbReference type="Pfam" id="PF19539">
    <property type="entry name" value="DUF6063"/>
    <property type="match status" value="1"/>
</dbReference>
<proteinExistence type="predicted"/>